<evidence type="ECO:0000256" key="2">
    <source>
        <dbReference type="ARBA" id="ARBA00005695"/>
    </source>
</evidence>
<dbReference type="SUPFAM" id="SSF53850">
    <property type="entry name" value="Periplasmic binding protein-like II"/>
    <property type="match status" value="1"/>
</dbReference>
<keyword evidence="5" id="KW-0571">Peptide transport</keyword>
<comment type="subcellular location">
    <subcellularLocation>
        <location evidence="1">Cell envelope</location>
    </subcellularLocation>
</comment>
<dbReference type="RefSeq" id="WP_048386444.1">
    <property type="nucleotide sequence ID" value="NZ_CP011494.1"/>
</dbReference>
<evidence type="ECO:0000313" key="10">
    <source>
        <dbReference type="Proteomes" id="UP000036406"/>
    </source>
</evidence>
<evidence type="ECO:0000256" key="6">
    <source>
        <dbReference type="ARBA" id="ARBA00022927"/>
    </source>
</evidence>
<name>A0A0H4IDH3_9GAMM</name>
<evidence type="ECO:0000256" key="3">
    <source>
        <dbReference type="ARBA" id="ARBA00022448"/>
    </source>
</evidence>
<feature type="signal peptide" evidence="7">
    <location>
        <begin position="1"/>
        <end position="32"/>
    </location>
</feature>
<evidence type="ECO:0000256" key="1">
    <source>
        <dbReference type="ARBA" id="ARBA00004196"/>
    </source>
</evidence>
<dbReference type="Proteomes" id="UP000036406">
    <property type="component" value="Chromosome"/>
</dbReference>
<dbReference type="STRING" id="330734.ABA45_12085"/>
<dbReference type="NCBIfam" id="TIGR01409">
    <property type="entry name" value="TAT_signal_seq"/>
    <property type="match status" value="1"/>
</dbReference>
<dbReference type="InterPro" id="IPR006311">
    <property type="entry name" value="TAT_signal"/>
</dbReference>
<evidence type="ECO:0000313" key="9">
    <source>
        <dbReference type="EMBL" id="AKO53052.1"/>
    </source>
</evidence>
<dbReference type="InterPro" id="IPR000914">
    <property type="entry name" value="SBP_5_dom"/>
</dbReference>
<feature type="chain" id="PRO_5005206590" evidence="7">
    <location>
        <begin position="33"/>
        <end position="539"/>
    </location>
</feature>
<organism evidence="9 10">
    <name type="scientific">Marinobacter psychrophilus</name>
    <dbReference type="NCBI Taxonomy" id="330734"/>
    <lineage>
        <taxon>Bacteria</taxon>
        <taxon>Pseudomonadati</taxon>
        <taxon>Pseudomonadota</taxon>
        <taxon>Gammaproteobacteria</taxon>
        <taxon>Pseudomonadales</taxon>
        <taxon>Marinobacteraceae</taxon>
        <taxon>Marinobacter</taxon>
    </lineage>
</organism>
<sequence>MNRRNFLKGATTLSVGASLLPLTQLLPRVAQAATNETAVVVFGGTINSLDIHRSGTNRDSYQVAINCYDRLVSFGTKKMPDGSLSYDYDNVQPEMAESWKISENGTVMTFKIREGASFWDGKPVTAHDVKWSLDRAVSVGGFPTVQMRAGRLESPDQFKALDDRTIQITLPFPSKLALPDLATPIPIIINSEVAKANATPDDPWATEYLHRNPAGSGAFKVSQWNAGEQLVYERNDDWACGPQPGYQRVILREVPAQSTRRALIERGSVTASQNIPNKDAKELAEKDGVKVITTPIENCIYSLCTNLDFEPFKDKRVRQAIAWSIPYEEIFEQAAYGQGMPMWGGSNEVTSIAWPQKSPYEQNLDKARELLAQTDYKDGFEVPLSFNLSVADWAEPTALLIQQGLAQIGITATIEKIPGANWRTVALVEKKLPLHLENFGGWLNTPDYYFFWAYIKGNLFNSYNYDNPEMTGLIEKTLDMPVDDPAYAPNVTRMIELAFDDIPRIPLWQPTLNVAFKEGVEGYEYWFHRQMDIRPLKPA</sequence>
<proteinExistence type="inferred from homology"/>
<dbReference type="PANTHER" id="PTHR30290:SF10">
    <property type="entry name" value="PERIPLASMIC OLIGOPEPTIDE-BINDING PROTEIN-RELATED"/>
    <property type="match status" value="1"/>
</dbReference>
<keyword evidence="3" id="KW-0813">Transport</keyword>
<accession>A0A0H4IDH3</accession>
<dbReference type="EMBL" id="CP011494">
    <property type="protein sequence ID" value="AKO53052.1"/>
    <property type="molecule type" value="Genomic_DNA"/>
</dbReference>
<dbReference type="CDD" id="cd08512">
    <property type="entry name" value="PBP2_NikA_DppA_OppA_like_7"/>
    <property type="match status" value="1"/>
</dbReference>
<dbReference type="InterPro" id="IPR039424">
    <property type="entry name" value="SBP_5"/>
</dbReference>
<evidence type="ECO:0000256" key="7">
    <source>
        <dbReference type="SAM" id="SignalP"/>
    </source>
</evidence>
<dbReference type="InterPro" id="IPR019546">
    <property type="entry name" value="TAT_signal_bac_arc"/>
</dbReference>
<keyword evidence="4 7" id="KW-0732">Signal</keyword>
<keyword evidence="6" id="KW-0653">Protein transport</keyword>
<keyword evidence="10" id="KW-1185">Reference proteome</keyword>
<dbReference type="PROSITE" id="PS01040">
    <property type="entry name" value="SBP_BACTERIAL_5"/>
    <property type="match status" value="1"/>
</dbReference>
<dbReference type="GO" id="GO:1904680">
    <property type="term" value="F:peptide transmembrane transporter activity"/>
    <property type="evidence" value="ECO:0007669"/>
    <property type="project" value="TreeGrafter"/>
</dbReference>
<dbReference type="Gene3D" id="3.90.76.10">
    <property type="entry name" value="Dipeptide-binding Protein, Domain 1"/>
    <property type="match status" value="1"/>
</dbReference>
<dbReference type="Gene3D" id="3.40.190.10">
    <property type="entry name" value="Periplasmic binding protein-like II"/>
    <property type="match status" value="1"/>
</dbReference>
<dbReference type="GO" id="GO:0015833">
    <property type="term" value="P:peptide transport"/>
    <property type="evidence" value="ECO:0007669"/>
    <property type="project" value="UniProtKB-KW"/>
</dbReference>
<dbReference type="InterPro" id="IPR030678">
    <property type="entry name" value="Peptide/Ni-bd"/>
</dbReference>
<dbReference type="InterPro" id="IPR023765">
    <property type="entry name" value="SBP_5_CS"/>
</dbReference>
<evidence type="ECO:0000259" key="8">
    <source>
        <dbReference type="Pfam" id="PF00496"/>
    </source>
</evidence>
<dbReference type="PATRIC" id="fig|330734.3.peg.2534"/>
<dbReference type="AlphaFoldDB" id="A0A0H4IDH3"/>
<comment type="similarity">
    <text evidence="2">Belongs to the bacterial solute-binding protein 5 family.</text>
</comment>
<dbReference type="Pfam" id="PF00496">
    <property type="entry name" value="SBP_bac_5"/>
    <property type="match status" value="1"/>
</dbReference>
<gene>
    <name evidence="9" type="ORF">ABA45_12085</name>
</gene>
<dbReference type="FunFam" id="3.90.76.10:FF:000007">
    <property type="entry name" value="Dipeptide ABC transporter periplasmic dipeptide-binding protein"/>
    <property type="match status" value="1"/>
</dbReference>
<feature type="domain" description="Solute-binding protein family 5" evidence="8">
    <location>
        <begin position="90"/>
        <end position="458"/>
    </location>
</feature>
<dbReference type="GO" id="GO:0043190">
    <property type="term" value="C:ATP-binding cassette (ABC) transporter complex"/>
    <property type="evidence" value="ECO:0007669"/>
    <property type="project" value="InterPro"/>
</dbReference>
<reference evidence="9 10" key="1">
    <citation type="submission" date="2015-05" db="EMBL/GenBank/DDBJ databases">
        <title>Complete genome of Marinobacter psychrophilus strain 20041T isolated from sea-ice of the Canadian Basin.</title>
        <authorList>
            <person name="Song L."/>
            <person name="Ren L."/>
            <person name="Yu Y."/>
            <person name="Wang X."/>
        </authorList>
    </citation>
    <scope>NUCLEOTIDE SEQUENCE [LARGE SCALE GENOMIC DNA]</scope>
    <source>
        <strain evidence="9 10">20041</strain>
    </source>
</reference>
<dbReference type="GO" id="GO:0015031">
    <property type="term" value="P:protein transport"/>
    <property type="evidence" value="ECO:0007669"/>
    <property type="project" value="UniProtKB-KW"/>
</dbReference>
<dbReference type="GO" id="GO:0030288">
    <property type="term" value="C:outer membrane-bounded periplasmic space"/>
    <property type="evidence" value="ECO:0007669"/>
    <property type="project" value="UniProtKB-ARBA"/>
</dbReference>
<dbReference type="PANTHER" id="PTHR30290">
    <property type="entry name" value="PERIPLASMIC BINDING COMPONENT OF ABC TRANSPORTER"/>
    <property type="match status" value="1"/>
</dbReference>
<evidence type="ECO:0000256" key="4">
    <source>
        <dbReference type="ARBA" id="ARBA00022729"/>
    </source>
</evidence>
<dbReference type="PROSITE" id="PS51318">
    <property type="entry name" value="TAT"/>
    <property type="match status" value="1"/>
</dbReference>
<dbReference type="PIRSF" id="PIRSF002741">
    <property type="entry name" value="MppA"/>
    <property type="match status" value="1"/>
</dbReference>
<protein>
    <submittedName>
        <fullName evidence="9">ABC transporter substrate-binding protein</fullName>
    </submittedName>
</protein>
<dbReference type="KEGG" id="mpq:ABA45_12085"/>
<evidence type="ECO:0000256" key="5">
    <source>
        <dbReference type="ARBA" id="ARBA00022856"/>
    </source>
</evidence>
<dbReference type="Gene3D" id="3.10.105.10">
    <property type="entry name" value="Dipeptide-binding Protein, Domain 3"/>
    <property type="match status" value="1"/>
</dbReference>